<evidence type="ECO:0000313" key="3">
    <source>
        <dbReference type="EMBL" id="OGE65113.1"/>
    </source>
</evidence>
<accession>A0A1F5MIC4</accession>
<dbReference type="Gene3D" id="2.60.40.10">
    <property type="entry name" value="Immunoglobulins"/>
    <property type="match status" value="1"/>
</dbReference>
<feature type="transmembrane region" description="Helical" evidence="2">
    <location>
        <begin position="327"/>
        <end position="347"/>
    </location>
</feature>
<feature type="compositionally biased region" description="Pro residues" evidence="1">
    <location>
        <begin position="121"/>
        <end position="135"/>
    </location>
</feature>
<dbReference type="Proteomes" id="UP000178859">
    <property type="component" value="Unassembled WGS sequence"/>
</dbReference>
<keyword evidence="2" id="KW-1133">Transmembrane helix</keyword>
<proteinExistence type="predicted"/>
<keyword evidence="2" id="KW-0472">Membrane</keyword>
<evidence type="ECO:0000313" key="4">
    <source>
        <dbReference type="Proteomes" id="UP000178859"/>
    </source>
</evidence>
<sequence length="359" mass="38762">MILAIILLIAGLLVINQPTYAIDSPILISPTNNTTVSSSKLTWQQVTDSIQYRVIVDDEASIKSPYVKNYYLTNINYSPQLNPGTYYWKVGAKDSNSTWFWSDTWSFILTSPASSTSPTPSQTPTPTITPSPSPAPASSSSFTITNIPSQINSDQSFSVSVNITSSTAYFCKGAFKKVGSSNYFGFNLVSGNWIKNSSSSTNQYLCTNSFNLEVKPDIDDSGYTGSGDYIFKVGSYDKNGGSLTWSNEVIININNIDTSDLPAQTTAQIIPSANPANSTTSTLVSSTPKSNISLKSIYRIASVAAATASATPSGKIEIKNEKQINPLVWVGLFFIFAGIGALGYIYLIKNAKIHIPFGR</sequence>
<reference evidence="3 4" key="1">
    <citation type="journal article" date="2016" name="Nat. Commun.">
        <title>Thousands of microbial genomes shed light on interconnected biogeochemical processes in an aquifer system.</title>
        <authorList>
            <person name="Anantharaman K."/>
            <person name="Brown C.T."/>
            <person name="Hug L.A."/>
            <person name="Sharon I."/>
            <person name="Castelle C.J."/>
            <person name="Probst A.J."/>
            <person name="Thomas B.C."/>
            <person name="Singh A."/>
            <person name="Wilkins M.J."/>
            <person name="Karaoz U."/>
            <person name="Brodie E.L."/>
            <person name="Williams K.H."/>
            <person name="Hubbard S.S."/>
            <person name="Banfield J.F."/>
        </authorList>
    </citation>
    <scope>NUCLEOTIDE SEQUENCE [LARGE SCALE GENOMIC DNA]</scope>
</reference>
<evidence type="ECO:0008006" key="5">
    <source>
        <dbReference type="Google" id="ProtNLM"/>
    </source>
</evidence>
<name>A0A1F5MIC4_9BACT</name>
<dbReference type="AlphaFoldDB" id="A0A1F5MIC4"/>
<keyword evidence="2" id="KW-0812">Transmembrane</keyword>
<dbReference type="EMBL" id="MFDT01000001">
    <property type="protein sequence ID" value="OGE65113.1"/>
    <property type="molecule type" value="Genomic_DNA"/>
</dbReference>
<evidence type="ECO:0000256" key="2">
    <source>
        <dbReference type="SAM" id="Phobius"/>
    </source>
</evidence>
<protein>
    <recommendedName>
        <fullName evidence="5">Fibronectin type-III domain-containing protein</fullName>
    </recommendedName>
</protein>
<organism evidence="3 4">
    <name type="scientific">Candidatus Daviesbacteria bacterium RIFCSPLOWO2_02_FULL_36_7</name>
    <dbReference type="NCBI Taxonomy" id="1797792"/>
    <lineage>
        <taxon>Bacteria</taxon>
        <taxon>Candidatus Daviesiibacteriota</taxon>
    </lineage>
</organism>
<evidence type="ECO:0000256" key="1">
    <source>
        <dbReference type="SAM" id="MobiDB-lite"/>
    </source>
</evidence>
<gene>
    <name evidence="3" type="ORF">A3I48_02540</name>
</gene>
<comment type="caution">
    <text evidence="3">The sequence shown here is derived from an EMBL/GenBank/DDBJ whole genome shotgun (WGS) entry which is preliminary data.</text>
</comment>
<feature type="region of interest" description="Disordered" evidence="1">
    <location>
        <begin position="114"/>
        <end position="140"/>
    </location>
</feature>
<dbReference type="InterPro" id="IPR013783">
    <property type="entry name" value="Ig-like_fold"/>
</dbReference>